<dbReference type="Proteomes" id="UP001500630">
    <property type="component" value="Unassembled WGS sequence"/>
</dbReference>
<organism evidence="1 2">
    <name type="scientific">Nonomuraea rosea</name>
    <dbReference type="NCBI Taxonomy" id="638574"/>
    <lineage>
        <taxon>Bacteria</taxon>
        <taxon>Bacillati</taxon>
        <taxon>Actinomycetota</taxon>
        <taxon>Actinomycetes</taxon>
        <taxon>Streptosporangiales</taxon>
        <taxon>Streptosporangiaceae</taxon>
        <taxon>Nonomuraea</taxon>
    </lineage>
</organism>
<dbReference type="RefSeq" id="WP_345559716.1">
    <property type="nucleotide sequence ID" value="NZ_BAABDQ010000002.1"/>
</dbReference>
<name>A0ABP6VJP2_9ACTN</name>
<gene>
    <name evidence="1" type="ORF">GCM10022419_013640</name>
</gene>
<comment type="caution">
    <text evidence="1">The sequence shown here is derived from an EMBL/GenBank/DDBJ whole genome shotgun (WGS) entry which is preliminary data.</text>
</comment>
<reference evidence="2" key="1">
    <citation type="journal article" date="2019" name="Int. J. Syst. Evol. Microbiol.">
        <title>The Global Catalogue of Microorganisms (GCM) 10K type strain sequencing project: providing services to taxonomists for standard genome sequencing and annotation.</title>
        <authorList>
            <consortium name="The Broad Institute Genomics Platform"/>
            <consortium name="The Broad Institute Genome Sequencing Center for Infectious Disease"/>
            <person name="Wu L."/>
            <person name="Ma J."/>
        </authorList>
    </citation>
    <scope>NUCLEOTIDE SEQUENCE [LARGE SCALE GENOMIC DNA]</scope>
    <source>
        <strain evidence="2">JCM 17326</strain>
    </source>
</reference>
<protein>
    <submittedName>
        <fullName evidence="1">Uncharacterized protein</fullName>
    </submittedName>
</protein>
<evidence type="ECO:0000313" key="2">
    <source>
        <dbReference type="Proteomes" id="UP001500630"/>
    </source>
</evidence>
<sequence length="124" mass="13703">MPVRPSQDWRDLMECAAPEYAPVPGAYSDGFLRAVDAALARYEAEVRALVAPSDEQVFAVIERVVLALNAAAESPEGGAIDTDEREQLCSFIDEVLIENGIDVGALAARHGKNRYALTDRWRRW</sequence>
<accession>A0ABP6VJP2</accession>
<keyword evidence="2" id="KW-1185">Reference proteome</keyword>
<dbReference type="EMBL" id="BAABDQ010000002">
    <property type="protein sequence ID" value="GAA3535336.1"/>
    <property type="molecule type" value="Genomic_DNA"/>
</dbReference>
<proteinExistence type="predicted"/>
<evidence type="ECO:0000313" key="1">
    <source>
        <dbReference type="EMBL" id="GAA3535336.1"/>
    </source>
</evidence>